<organism evidence="2 3">
    <name type="scientific">Sporotomaculum syntrophicum</name>
    <dbReference type="NCBI Taxonomy" id="182264"/>
    <lineage>
        <taxon>Bacteria</taxon>
        <taxon>Bacillati</taxon>
        <taxon>Bacillota</taxon>
        <taxon>Clostridia</taxon>
        <taxon>Eubacteriales</taxon>
        <taxon>Desulfallaceae</taxon>
        <taxon>Sporotomaculum</taxon>
    </lineage>
</organism>
<evidence type="ECO:0000313" key="2">
    <source>
        <dbReference type="EMBL" id="KAF1084929.1"/>
    </source>
</evidence>
<evidence type="ECO:0000259" key="1">
    <source>
        <dbReference type="PROSITE" id="PS51186"/>
    </source>
</evidence>
<feature type="domain" description="N-acetyltransferase" evidence="1">
    <location>
        <begin position="1"/>
        <end position="129"/>
    </location>
</feature>
<evidence type="ECO:0000313" key="3">
    <source>
        <dbReference type="Proteomes" id="UP000798488"/>
    </source>
</evidence>
<keyword evidence="3" id="KW-1185">Reference proteome</keyword>
<dbReference type="EMBL" id="LSRS01000003">
    <property type="protein sequence ID" value="KAF1084929.1"/>
    <property type="molecule type" value="Genomic_DNA"/>
</dbReference>
<dbReference type="Gene3D" id="3.40.630.30">
    <property type="match status" value="1"/>
</dbReference>
<dbReference type="InterPro" id="IPR016181">
    <property type="entry name" value="Acyl_CoA_acyltransferase"/>
</dbReference>
<gene>
    <name evidence="2" type="ORF">SPSYN_01065</name>
</gene>
<dbReference type="InterPro" id="IPR000182">
    <property type="entry name" value="GNAT_dom"/>
</dbReference>
<dbReference type="AlphaFoldDB" id="A0A9D3AYL5"/>
<comment type="caution">
    <text evidence="2">The sequence shown here is derived from an EMBL/GenBank/DDBJ whole genome shotgun (WGS) entry which is preliminary data.</text>
</comment>
<dbReference type="SUPFAM" id="SSF55729">
    <property type="entry name" value="Acyl-CoA N-acyltransferases (Nat)"/>
    <property type="match status" value="1"/>
</dbReference>
<proteinExistence type="predicted"/>
<dbReference type="Pfam" id="PF13508">
    <property type="entry name" value="Acetyltransf_7"/>
    <property type="match status" value="1"/>
</dbReference>
<accession>A0A9D3AYL5</accession>
<protein>
    <submittedName>
        <fullName evidence="2">Acetyltransferase (GNAT) family protein</fullName>
    </submittedName>
</protein>
<dbReference type="Proteomes" id="UP000798488">
    <property type="component" value="Unassembled WGS sequence"/>
</dbReference>
<dbReference type="PROSITE" id="PS51186">
    <property type="entry name" value="GNAT"/>
    <property type="match status" value="1"/>
</dbReference>
<name>A0A9D3AYL5_9FIRM</name>
<sequence>MEIKKYSKADESLLFDLLVDEGDEWSDYHGVVGRDKYIKALESSIIYIACDETLVCGYARCREDDSFGVYIYDLLVRKTHRGRQIGKSLMERVCQDFPDQPVYVMSDIDLYYEKLGYRREGSIFGVKAK</sequence>
<dbReference type="OrthoDB" id="88131at2"/>
<reference evidence="2" key="1">
    <citation type="submission" date="2016-02" db="EMBL/GenBank/DDBJ databases">
        <title>Draft Genome Sequence of Sporotomaculum syntrophicum Strain FB, a Syntrophic Benzoate Degrader.</title>
        <authorList>
            <person name="Nobu M.K."/>
            <person name="Narihiro T."/>
            <person name="Qiu Y.-L."/>
            <person name="Ohashi A."/>
            <person name="Liu W.-T."/>
            <person name="Yuji S."/>
        </authorList>
    </citation>
    <scope>NUCLEOTIDE SEQUENCE</scope>
    <source>
        <strain evidence="2">FB</strain>
    </source>
</reference>
<dbReference type="CDD" id="cd04301">
    <property type="entry name" value="NAT_SF"/>
    <property type="match status" value="1"/>
</dbReference>
<dbReference type="GO" id="GO:0016747">
    <property type="term" value="F:acyltransferase activity, transferring groups other than amino-acyl groups"/>
    <property type="evidence" value="ECO:0007669"/>
    <property type="project" value="InterPro"/>
</dbReference>
<dbReference type="RefSeq" id="WP_161821471.1">
    <property type="nucleotide sequence ID" value="NZ_LSRS01000003.1"/>
</dbReference>